<feature type="chain" id="PRO_5028046916" evidence="2">
    <location>
        <begin position="22"/>
        <end position="90"/>
    </location>
</feature>
<dbReference type="Proteomes" id="UP000580250">
    <property type="component" value="Unassembled WGS sequence"/>
</dbReference>
<evidence type="ECO:0000256" key="1">
    <source>
        <dbReference type="SAM" id="MobiDB-lite"/>
    </source>
</evidence>
<feature type="compositionally biased region" description="Polar residues" evidence="1">
    <location>
        <begin position="45"/>
        <end position="59"/>
    </location>
</feature>
<gene>
    <name evidence="3" type="ORF">MENT_LOCUS2616</name>
</gene>
<evidence type="ECO:0000256" key="2">
    <source>
        <dbReference type="SAM" id="SignalP"/>
    </source>
</evidence>
<sequence length="90" mass="9951">MSKLFIVFVIFTIVLIQVCDSSRGNRKGTPHRAPRGDFADDTRNSNDNAGPSTTDQQTPQKRKAGRPVGSTTRRVADGDDPHDKDYYPST</sequence>
<feature type="signal peptide" evidence="2">
    <location>
        <begin position="1"/>
        <end position="21"/>
    </location>
</feature>
<dbReference type="EMBL" id="CAJEWN010000008">
    <property type="protein sequence ID" value="CAD2129496.1"/>
    <property type="molecule type" value="Genomic_DNA"/>
</dbReference>
<comment type="caution">
    <text evidence="3">The sequence shown here is derived from an EMBL/GenBank/DDBJ whole genome shotgun (WGS) entry which is preliminary data.</text>
</comment>
<reference evidence="3 4" key="1">
    <citation type="submission" date="2020-08" db="EMBL/GenBank/DDBJ databases">
        <authorList>
            <person name="Koutsovoulos G."/>
            <person name="Danchin GJ E."/>
        </authorList>
    </citation>
    <scope>NUCLEOTIDE SEQUENCE [LARGE SCALE GENOMIC DNA]</scope>
</reference>
<protein>
    <submittedName>
        <fullName evidence="3">Uncharacterized protein</fullName>
    </submittedName>
</protein>
<keyword evidence="2" id="KW-0732">Signal</keyword>
<evidence type="ECO:0000313" key="3">
    <source>
        <dbReference type="EMBL" id="CAD2129496.1"/>
    </source>
</evidence>
<feature type="region of interest" description="Disordered" evidence="1">
    <location>
        <begin position="21"/>
        <end position="90"/>
    </location>
</feature>
<organism evidence="3 4">
    <name type="scientific">Meloidogyne enterolobii</name>
    <name type="common">Root-knot nematode worm</name>
    <name type="synonym">Meloidogyne mayaguensis</name>
    <dbReference type="NCBI Taxonomy" id="390850"/>
    <lineage>
        <taxon>Eukaryota</taxon>
        <taxon>Metazoa</taxon>
        <taxon>Ecdysozoa</taxon>
        <taxon>Nematoda</taxon>
        <taxon>Chromadorea</taxon>
        <taxon>Rhabditida</taxon>
        <taxon>Tylenchina</taxon>
        <taxon>Tylenchomorpha</taxon>
        <taxon>Tylenchoidea</taxon>
        <taxon>Meloidogynidae</taxon>
        <taxon>Meloidogyninae</taxon>
        <taxon>Meloidogyne</taxon>
    </lineage>
</organism>
<feature type="compositionally biased region" description="Basic and acidic residues" evidence="1">
    <location>
        <begin position="74"/>
        <end position="90"/>
    </location>
</feature>
<accession>A0A6V7TQP3</accession>
<dbReference type="AlphaFoldDB" id="A0A6V7TQP3"/>
<evidence type="ECO:0000313" key="4">
    <source>
        <dbReference type="Proteomes" id="UP000580250"/>
    </source>
</evidence>
<feature type="compositionally biased region" description="Basic residues" evidence="1">
    <location>
        <begin position="24"/>
        <end position="33"/>
    </location>
</feature>
<feature type="compositionally biased region" description="Basic and acidic residues" evidence="1">
    <location>
        <begin position="34"/>
        <end position="44"/>
    </location>
</feature>
<proteinExistence type="predicted"/>
<name>A0A6V7TQP3_MELEN</name>